<dbReference type="RefSeq" id="WP_084226195.1">
    <property type="nucleotide sequence ID" value="NZ_CP010827.1"/>
</dbReference>
<dbReference type="OrthoDB" id="3243307at2"/>
<reference evidence="1 2" key="1">
    <citation type="journal article" date="2015" name="Genome Announc.">
        <title>Complete Genome Sequence and Annotation of Corynebacterium singulare DSM 44357, Isolated from a Human Semen Specimen.</title>
        <authorList>
            <person name="Merten M."/>
            <person name="Brinkrolf K."/>
            <person name="Albersmeier A."/>
            <person name="Kutter Y."/>
            <person name="Ruckert C."/>
            <person name="Tauch A."/>
        </authorList>
    </citation>
    <scope>NUCLEOTIDE SEQUENCE [LARGE SCALE GENOMIC DNA]</scope>
    <source>
        <strain evidence="1">IBS B52218</strain>
    </source>
</reference>
<evidence type="ECO:0000313" key="2">
    <source>
        <dbReference type="Proteomes" id="UP000031890"/>
    </source>
</evidence>
<organism evidence="1 2">
    <name type="scientific">Corynebacterium singulare</name>
    <dbReference type="NCBI Taxonomy" id="161899"/>
    <lineage>
        <taxon>Bacteria</taxon>
        <taxon>Bacillati</taxon>
        <taxon>Actinomycetota</taxon>
        <taxon>Actinomycetes</taxon>
        <taxon>Mycobacteriales</taxon>
        <taxon>Corynebacteriaceae</taxon>
        <taxon>Corynebacterium</taxon>
    </lineage>
</organism>
<name>A0A0B6F4K9_9CORY</name>
<protein>
    <recommendedName>
        <fullName evidence="3">DUF3800 domain-containing protein</fullName>
    </recommendedName>
</protein>
<proteinExistence type="predicted"/>
<gene>
    <name evidence="1" type="ORF">CSING_09335</name>
</gene>
<accession>A0A0B6F4K9</accession>
<dbReference type="KEGG" id="csx:CSING_09335"/>
<dbReference type="EMBL" id="CP010827">
    <property type="protein sequence ID" value="AJI79385.1"/>
    <property type="molecule type" value="Genomic_DNA"/>
</dbReference>
<sequence length="233" mass="26454">MYQLFVDESYQKGHYYVAGVLVDEKQSEVLATRLDELADGLRERNNWLAPPEFHGYALMNGLDDWKSLNGNFGACVAIYQKVLHAIQNSGARVYLEGVDVNRLNARYKYPDSPHEVALRHTLERVNEYCALNGTMCKVIADMVPQQDDFNEAIQGFTRVSTPGYRSQKLLCVDGDIEFVDSRESRGVQAADMSAYVLRRHREEKSASKSSRKATKRLVKALGPALVHERKWLP</sequence>
<evidence type="ECO:0000313" key="1">
    <source>
        <dbReference type="EMBL" id="AJI79385.1"/>
    </source>
</evidence>
<dbReference type="Proteomes" id="UP000031890">
    <property type="component" value="Chromosome"/>
</dbReference>
<evidence type="ECO:0008006" key="3">
    <source>
        <dbReference type="Google" id="ProtNLM"/>
    </source>
</evidence>
<dbReference type="HOGENOM" id="CLU_096807_1_0_11"/>
<dbReference type="AlphaFoldDB" id="A0A0B6F4K9"/>
<dbReference type="InterPro" id="IPR024524">
    <property type="entry name" value="DUF3800"/>
</dbReference>
<dbReference type="Pfam" id="PF12686">
    <property type="entry name" value="DUF3800"/>
    <property type="match status" value="1"/>
</dbReference>